<dbReference type="Proteomes" id="UP000036406">
    <property type="component" value="Chromosome"/>
</dbReference>
<dbReference type="GO" id="GO:0016020">
    <property type="term" value="C:membrane"/>
    <property type="evidence" value="ECO:0007669"/>
    <property type="project" value="InterPro"/>
</dbReference>
<protein>
    <submittedName>
        <fullName evidence="3">Membrane protein</fullName>
    </submittedName>
</protein>
<sequence length="151" mass="16725">MGLAIALHALSAAIWVGGMFFAYMAMRPAVGEVIAAEQRGELWCQTLTRFFRWVWLAIVLLLITGYWMIFKGFGGMAGAGWHIHAMQTLGLIMMLLFFHLYFAPFRRLKLAVAANDPQEGGRQVGKIRRLVGINLIIGLVVVAVGSAGRYL</sequence>
<gene>
    <name evidence="3" type="ORF">ABA45_07345</name>
</gene>
<evidence type="ECO:0000313" key="3">
    <source>
        <dbReference type="EMBL" id="AKO52264.1"/>
    </source>
</evidence>
<dbReference type="EMBL" id="CP011494">
    <property type="protein sequence ID" value="AKO52264.1"/>
    <property type="molecule type" value="Genomic_DNA"/>
</dbReference>
<feature type="transmembrane region" description="Helical" evidence="1">
    <location>
        <begin position="50"/>
        <end position="69"/>
    </location>
</feature>
<dbReference type="RefSeq" id="WP_048384995.1">
    <property type="nucleotide sequence ID" value="NZ_CP011494.1"/>
</dbReference>
<feature type="transmembrane region" description="Helical" evidence="1">
    <location>
        <begin position="130"/>
        <end position="150"/>
    </location>
</feature>
<feature type="transmembrane region" description="Helical" evidence="1">
    <location>
        <begin position="81"/>
        <end position="102"/>
    </location>
</feature>
<dbReference type="Pfam" id="PF05425">
    <property type="entry name" value="CopD"/>
    <property type="match status" value="1"/>
</dbReference>
<evidence type="ECO:0000259" key="2">
    <source>
        <dbReference type="Pfam" id="PF05425"/>
    </source>
</evidence>
<reference evidence="3 4" key="1">
    <citation type="submission" date="2015-05" db="EMBL/GenBank/DDBJ databases">
        <title>Complete genome of Marinobacter psychrophilus strain 20041T isolated from sea-ice of the Canadian Basin.</title>
        <authorList>
            <person name="Song L."/>
            <person name="Ren L."/>
            <person name="Yu Y."/>
            <person name="Wang X."/>
        </authorList>
    </citation>
    <scope>NUCLEOTIDE SEQUENCE [LARGE SCALE GENOMIC DNA]</scope>
    <source>
        <strain evidence="3 4">20041</strain>
    </source>
</reference>
<organism evidence="3 4">
    <name type="scientific">Marinobacter psychrophilus</name>
    <dbReference type="NCBI Taxonomy" id="330734"/>
    <lineage>
        <taxon>Bacteria</taxon>
        <taxon>Pseudomonadati</taxon>
        <taxon>Pseudomonadota</taxon>
        <taxon>Gammaproteobacteria</taxon>
        <taxon>Pseudomonadales</taxon>
        <taxon>Marinobacteraceae</taxon>
        <taxon>Marinobacter</taxon>
    </lineage>
</organism>
<accession>A0A0H4I010</accession>
<dbReference type="InterPro" id="IPR008457">
    <property type="entry name" value="Cu-R_CopD_dom"/>
</dbReference>
<keyword evidence="1" id="KW-0472">Membrane</keyword>
<keyword evidence="1" id="KW-1133">Transmembrane helix</keyword>
<dbReference type="AlphaFoldDB" id="A0A0H4I010"/>
<dbReference type="PATRIC" id="fig|330734.3.peg.1543"/>
<proteinExistence type="predicted"/>
<keyword evidence="1" id="KW-0812">Transmembrane</keyword>
<dbReference type="KEGG" id="mpq:ABA45_07345"/>
<feature type="transmembrane region" description="Helical" evidence="1">
    <location>
        <begin position="6"/>
        <end position="30"/>
    </location>
</feature>
<feature type="domain" description="Copper resistance protein D" evidence="2">
    <location>
        <begin position="45"/>
        <end position="145"/>
    </location>
</feature>
<evidence type="ECO:0000313" key="4">
    <source>
        <dbReference type="Proteomes" id="UP000036406"/>
    </source>
</evidence>
<evidence type="ECO:0000256" key="1">
    <source>
        <dbReference type="SAM" id="Phobius"/>
    </source>
</evidence>
<name>A0A0H4I010_9GAMM</name>
<keyword evidence="4" id="KW-1185">Reference proteome</keyword>